<evidence type="ECO:0000256" key="1">
    <source>
        <dbReference type="SAM" id="MobiDB-lite"/>
    </source>
</evidence>
<organism evidence="2 3">
    <name type="scientific">Colletotrichum liriopes</name>
    <dbReference type="NCBI Taxonomy" id="708192"/>
    <lineage>
        <taxon>Eukaryota</taxon>
        <taxon>Fungi</taxon>
        <taxon>Dikarya</taxon>
        <taxon>Ascomycota</taxon>
        <taxon>Pezizomycotina</taxon>
        <taxon>Sordariomycetes</taxon>
        <taxon>Hypocreomycetidae</taxon>
        <taxon>Glomerellales</taxon>
        <taxon>Glomerellaceae</taxon>
        <taxon>Colletotrichum</taxon>
        <taxon>Colletotrichum spaethianum species complex</taxon>
    </lineage>
</organism>
<feature type="region of interest" description="Disordered" evidence="1">
    <location>
        <begin position="34"/>
        <end position="54"/>
    </location>
</feature>
<keyword evidence="3" id="KW-1185">Reference proteome</keyword>
<dbReference type="AlphaFoldDB" id="A0AA37GYJ5"/>
<proteinExistence type="predicted"/>
<gene>
    <name evidence="2" type="ORF">ColLi_12215</name>
</gene>
<accession>A0AA37GYJ5</accession>
<feature type="compositionally biased region" description="Low complexity" evidence="1">
    <location>
        <begin position="38"/>
        <end position="54"/>
    </location>
</feature>
<comment type="caution">
    <text evidence="2">The sequence shown here is derived from an EMBL/GenBank/DDBJ whole genome shotgun (WGS) entry which is preliminary data.</text>
</comment>
<evidence type="ECO:0000313" key="2">
    <source>
        <dbReference type="EMBL" id="GJC89377.1"/>
    </source>
</evidence>
<sequence length="240" mass="26290">MKAFRSATSLWGTAKRAFTGGDLTSRRSAMNFSTTKEANGAPQGNNGPNESSSSPLYMSIVRVMEAGRGHTIDKGTPAARRGAYVTRNTGDFNHEPYKAAYAATTENGAFYYTKHINTEHTDGVSMAKIQVPHTDLIGAKEYKMDTQNNIDMFRMRLIADRQGWNLDQTSKEFGLNAADQIGENRTADITIGPESGVATGLYIEKGKFMTLEDMGLLRFTDGSYSKQIAFQGKALDMLAN</sequence>
<name>A0AA37GYJ5_9PEZI</name>
<dbReference type="EMBL" id="BPPX01000040">
    <property type="protein sequence ID" value="GJC89377.1"/>
    <property type="molecule type" value="Genomic_DNA"/>
</dbReference>
<protein>
    <submittedName>
        <fullName evidence="2">Uncharacterized protein</fullName>
    </submittedName>
</protein>
<dbReference type="Proteomes" id="UP001055172">
    <property type="component" value="Unassembled WGS sequence"/>
</dbReference>
<evidence type="ECO:0000313" key="3">
    <source>
        <dbReference type="Proteomes" id="UP001055172"/>
    </source>
</evidence>
<reference evidence="2 3" key="1">
    <citation type="submission" date="2021-07" db="EMBL/GenBank/DDBJ databases">
        <title>Genome data of Colletotrichum spaethianum.</title>
        <authorList>
            <person name="Utami Y.D."/>
            <person name="Hiruma K."/>
        </authorList>
    </citation>
    <scope>NUCLEOTIDE SEQUENCE [LARGE SCALE GENOMIC DNA]</scope>
    <source>
        <strain evidence="2 3">MAFF 242679</strain>
    </source>
</reference>